<reference evidence="8 9" key="1">
    <citation type="submission" date="2023-10" db="EMBL/GenBank/DDBJ databases">
        <authorList>
            <person name="Maclean D."/>
            <person name="Macfadyen A."/>
        </authorList>
    </citation>
    <scope>NUCLEOTIDE SEQUENCE [LARGE SCALE GENOMIC DNA]</scope>
</reference>
<feature type="compositionally biased region" description="Acidic residues" evidence="5">
    <location>
        <begin position="479"/>
        <end position="497"/>
    </location>
</feature>
<evidence type="ECO:0000256" key="4">
    <source>
        <dbReference type="PROSITE-ProRule" id="PRU00035"/>
    </source>
</evidence>
<sequence>MQRRGHFCGEAGAAMDGALESPEARQARRQHITKRKRELEDELQVIQAQRQRLEQQLQSLTAAPGLAAGPSKARGPSKASQPLTFGGGPAERAHIEAEREKRVNGLFQQCQTILRNVKTNQKAGSFIEPVDPIKLKIYDYFDFVKKPMALNDIIGKLAHNPSKGVFRKYKTVYQFRDDMRQVWENCRIYNPIGQPVRTNGDHLSEFWEKKWAQSQLEQKWEAEMLIQKQEELRLGGGPDLPKQMAEMDRELRALQQQVERQDGEVAAPGGRPMAFEEKRRLSQGLGALAGDKLGVVMEIIAESQRYDSDEEVEVNIDELSQETLWKLYAFISDGATDALPDAPNASAREKGNATDQAHAAEQNNVGNHQHTSAGAPHTGSGGDSGAAAISGEASDSQGEVGSKQLGASAANQTRGNAPSIPGDGMDFVSATVPRAQPQIIKNIANRKEVRLENAGAWADLAEDADAEGDKPKQNREGAAGDDEDEEGGDQEGGDDLWEQFQSREEQQLQQEQQKKEEEERKRRDQEAAEEAARKEAEERRLAAEAEVEEQRKAAEQKEAEERQRIEEQKTKELAQIQGNKPADADARDEQELFGAAGGGNALGDEFGLQLQDDDDEGGGGFDDDDDEDEDTDAEEGEV</sequence>
<dbReference type="InterPro" id="IPR038336">
    <property type="entry name" value="NET_sf"/>
</dbReference>
<dbReference type="PROSITE" id="PS50014">
    <property type="entry name" value="BROMODOMAIN_2"/>
    <property type="match status" value="1"/>
</dbReference>
<dbReference type="Pfam" id="PF17035">
    <property type="entry name" value="BET"/>
    <property type="match status" value="1"/>
</dbReference>
<feature type="domain" description="NET" evidence="7">
    <location>
        <begin position="263"/>
        <end position="342"/>
    </location>
</feature>
<name>A0AAV1IJS1_9CHLO</name>
<dbReference type="EMBL" id="CAUYUE010000014">
    <property type="protein sequence ID" value="CAK0786447.1"/>
    <property type="molecule type" value="Genomic_DNA"/>
</dbReference>
<dbReference type="PANTHER" id="PTHR45926">
    <property type="entry name" value="OSJNBA0053K19.4 PROTEIN"/>
    <property type="match status" value="1"/>
</dbReference>
<feature type="region of interest" description="Disordered" evidence="5">
    <location>
        <begin position="1"/>
        <end position="39"/>
    </location>
</feature>
<feature type="compositionally biased region" description="Low complexity" evidence="5">
    <location>
        <begin position="385"/>
        <end position="396"/>
    </location>
</feature>
<protein>
    <submittedName>
        <fullName evidence="8">Uncharacterized protein</fullName>
    </submittedName>
</protein>
<dbReference type="Proteomes" id="UP001314263">
    <property type="component" value="Unassembled WGS sequence"/>
</dbReference>
<evidence type="ECO:0000259" key="7">
    <source>
        <dbReference type="PROSITE" id="PS51525"/>
    </source>
</evidence>
<evidence type="ECO:0000256" key="2">
    <source>
        <dbReference type="ARBA" id="ARBA00023117"/>
    </source>
</evidence>
<gene>
    <name evidence="8" type="ORF">CVIRNUC_009660</name>
</gene>
<dbReference type="SUPFAM" id="SSF47370">
    <property type="entry name" value="Bromodomain"/>
    <property type="match status" value="1"/>
</dbReference>
<dbReference type="InterPro" id="IPR036427">
    <property type="entry name" value="Bromodomain-like_sf"/>
</dbReference>
<dbReference type="InterPro" id="IPR001487">
    <property type="entry name" value="Bromodomain"/>
</dbReference>
<feature type="compositionally biased region" description="Basic and acidic residues" evidence="5">
    <location>
        <begin position="501"/>
        <end position="572"/>
    </location>
</feature>
<evidence type="ECO:0000256" key="1">
    <source>
        <dbReference type="ARBA" id="ARBA00023015"/>
    </source>
</evidence>
<evidence type="ECO:0000259" key="6">
    <source>
        <dbReference type="PROSITE" id="PS50014"/>
    </source>
</evidence>
<evidence type="ECO:0000256" key="5">
    <source>
        <dbReference type="SAM" id="MobiDB-lite"/>
    </source>
</evidence>
<dbReference type="PRINTS" id="PR00503">
    <property type="entry name" value="BROMODOMAIN"/>
</dbReference>
<dbReference type="Gene3D" id="1.20.1270.220">
    <property type="match status" value="1"/>
</dbReference>
<feature type="compositionally biased region" description="Acidic residues" evidence="5">
    <location>
        <begin position="611"/>
        <end position="638"/>
    </location>
</feature>
<feature type="region of interest" description="Disordered" evidence="5">
    <location>
        <begin position="461"/>
        <end position="638"/>
    </location>
</feature>
<dbReference type="Pfam" id="PF00439">
    <property type="entry name" value="Bromodomain"/>
    <property type="match status" value="1"/>
</dbReference>
<feature type="domain" description="Bromo" evidence="6">
    <location>
        <begin position="118"/>
        <end position="197"/>
    </location>
</feature>
<dbReference type="SMART" id="SM00297">
    <property type="entry name" value="BROMO"/>
    <property type="match status" value="1"/>
</dbReference>
<comment type="caution">
    <text evidence="8">The sequence shown here is derived from an EMBL/GenBank/DDBJ whole genome shotgun (WGS) entry which is preliminary data.</text>
</comment>
<evidence type="ECO:0000313" key="9">
    <source>
        <dbReference type="Proteomes" id="UP001314263"/>
    </source>
</evidence>
<proteinExistence type="predicted"/>
<feature type="compositionally biased region" description="Basic residues" evidence="5">
    <location>
        <begin position="27"/>
        <end position="36"/>
    </location>
</feature>
<feature type="region of interest" description="Disordered" evidence="5">
    <location>
        <begin position="366"/>
        <end position="428"/>
    </location>
</feature>
<keyword evidence="1" id="KW-0805">Transcription regulation</keyword>
<dbReference type="PROSITE" id="PS51525">
    <property type="entry name" value="NET"/>
    <property type="match status" value="1"/>
</dbReference>
<organism evidence="8 9">
    <name type="scientific">Coccomyxa viridis</name>
    <dbReference type="NCBI Taxonomy" id="1274662"/>
    <lineage>
        <taxon>Eukaryota</taxon>
        <taxon>Viridiplantae</taxon>
        <taxon>Chlorophyta</taxon>
        <taxon>core chlorophytes</taxon>
        <taxon>Trebouxiophyceae</taxon>
        <taxon>Trebouxiophyceae incertae sedis</taxon>
        <taxon>Coccomyxaceae</taxon>
        <taxon>Coccomyxa</taxon>
    </lineage>
</organism>
<dbReference type="AlphaFoldDB" id="A0AAV1IJS1"/>
<keyword evidence="2 4" id="KW-0103">Bromodomain</keyword>
<evidence type="ECO:0000256" key="3">
    <source>
        <dbReference type="ARBA" id="ARBA00023163"/>
    </source>
</evidence>
<accession>A0AAV1IJS1</accession>
<feature type="region of interest" description="Disordered" evidence="5">
    <location>
        <begin position="65"/>
        <end position="89"/>
    </location>
</feature>
<dbReference type="Gene3D" id="1.20.920.10">
    <property type="entry name" value="Bromodomain-like"/>
    <property type="match status" value="1"/>
</dbReference>
<evidence type="ECO:0000313" key="8">
    <source>
        <dbReference type="EMBL" id="CAK0786447.1"/>
    </source>
</evidence>
<keyword evidence="9" id="KW-1185">Reference proteome</keyword>
<keyword evidence="3" id="KW-0804">Transcription</keyword>
<dbReference type="InterPro" id="IPR027353">
    <property type="entry name" value="NET_dom"/>
</dbReference>